<keyword evidence="4" id="KW-0862">Zinc</keyword>
<dbReference type="AlphaFoldDB" id="A0A6I9TDF8"/>
<dbReference type="OrthoDB" id="1903104at2759"/>
<dbReference type="GeneID" id="105163946"/>
<dbReference type="InterPro" id="IPR011011">
    <property type="entry name" value="Znf_FYVE_PHD"/>
</dbReference>
<dbReference type="Gene3D" id="3.30.40.10">
    <property type="entry name" value="Zinc/RING finger domain, C3HC4 (zinc finger)"/>
    <property type="match status" value="2"/>
</dbReference>
<dbReference type="SMART" id="SM00743">
    <property type="entry name" value="Agenet"/>
    <property type="match status" value="2"/>
</dbReference>
<name>A0A6I9TDF8_SESIN</name>
<dbReference type="Pfam" id="PF23209">
    <property type="entry name" value="IDM1_C"/>
    <property type="match status" value="1"/>
</dbReference>
<dbReference type="GO" id="GO:0008270">
    <property type="term" value="F:zinc ion binding"/>
    <property type="evidence" value="ECO:0007669"/>
    <property type="project" value="UniProtKB-KW"/>
</dbReference>
<accession>A0A6I9TDF8</accession>
<dbReference type="Proteomes" id="UP000504604">
    <property type="component" value="Linkage group LG6"/>
</dbReference>
<keyword evidence="3 6" id="KW-0863">Zinc-finger</keyword>
<sequence length="1264" mass="143279">MAAERTRRKLLLHEKVEVRSVEDGFLGSWHAGRVIGCEDLARVVQYDHLLNDEGSCNLTEHVEVSPVIDGYGSGEIEVSNNYRGLIRPSPPSCVLGPWCLHYGQCVDLFYEDAWWEGVIFDHEDGCEQRRIFFPDMGDEMEARIDKLRPSKDWDEVTEEWKPRGNWLFLELIEEVEQDWPLPVSVKQIWYEVRMKNGFEKLKEWTSSGRYIWRELLLQVLFDNLRITVKQLFTELNSSWDSAELGQPLLEFSETAFDDVVKTEGLFHNSLEVVPFEATSQLDGEGILPTDLNDKSHHQVQENNDRVPISTMLTDERALSVSNLPLPLLSHNRDEDSGIGSNIYDEAPGTSFKLPNMERRISTQRKKLEWQPAVPELIPGAEFCPDAIDEINKMFRLNKRPPSTVTLNARKHLLHLDWKIEFAKDKGNHRIRYLSPEGELFYSLCQVCLKFDHVHQELGPGSQMLMSQIPVCSPGEMLSTPFGGMSQSSTELPELYITDEPVIEPEYCPEAVRDYYLLSLEDKHFHRGLSTEVKWRALKAKKHLSFIGWSFYYFPRGEKREMRYSSPSGKVFYSLLSACRWSIEAGALTSTNLSTTLGRMGNVTMIKDFGDPLSIEKSQLPFLALESPGISALVNDKSENLPKESSDMSKSLVQSIEGEVCKRRISRKRRKLNKSHRTEVSSLPKRGRKPCVSMKVKGAMYADSSTPVRRSSKRAREMVASSSQQAPRTVLSWLIDNNVILPRAKVHYRGRKNGHPMAEGRIAREGIKCSCCGVIFSLSNFEAHAGSTNRSPSANIFVEDGRSLLECQLQLKQQKTNRCSRSESREIKGSRRNRKNDYICSVCHYGGELVLCDQCPSSFHTHCLGLKEVPDGDWFCPLCCCQICGQNGFDKKNGLVTGSFVLICGQCEHQYHAECLRKKGIKTPDCYPEGYWFCDDTCRQIFSGLHKILGKPFPVGTEGLTWTLVKYIKSDSVDQDASDDEPAMESYSKLNVALSVMHECFEPVKEPSTRRDLVEDVIFSRWSELNRLNFQGFYTVLLEKNDELISAATVRIYGKRVAEVPLVATRFQYRRLGMCRILMNELEKKLLELGVERLVLPAVPSVLNTWTTSFGFSVMTESERLNFLDYTFLDFQGTVICQKVLMNNLSSTSSISTGTQANSCDHENKNVITELDGNSTVSEVFQGDQVEEADIMEQGSTCMATGLDNIGSCPAQLELVMDQPTLSNCLPFQTKISIECPVGVSNDKQAEDNSEGLLKCYKRRRISAC</sequence>
<evidence type="ECO:0000256" key="6">
    <source>
        <dbReference type="PROSITE-ProRule" id="PRU00146"/>
    </source>
</evidence>
<dbReference type="Pfam" id="PF22970">
    <property type="entry name" value="DUF7028"/>
    <property type="match status" value="2"/>
</dbReference>
<keyword evidence="10" id="KW-1185">Reference proteome</keyword>
<evidence type="ECO:0000259" key="9">
    <source>
        <dbReference type="PROSITE" id="PS51186"/>
    </source>
</evidence>
<feature type="domain" description="PHD-type" evidence="8">
    <location>
        <begin position="836"/>
        <end position="881"/>
    </location>
</feature>
<evidence type="ECO:0000256" key="2">
    <source>
        <dbReference type="ARBA" id="ARBA00022723"/>
    </source>
</evidence>
<dbReference type="CDD" id="cd15532">
    <property type="entry name" value="PHD2_CHD_II"/>
    <property type="match status" value="1"/>
</dbReference>
<dbReference type="InterPro" id="IPR042163">
    <property type="entry name" value="PHF12"/>
</dbReference>
<dbReference type="Pfam" id="PF05641">
    <property type="entry name" value="Agenet"/>
    <property type="match status" value="1"/>
</dbReference>
<evidence type="ECO:0000256" key="3">
    <source>
        <dbReference type="ARBA" id="ARBA00022771"/>
    </source>
</evidence>
<dbReference type="PANTHER" id="PTHR46309">
    <property type="entry name" value="PHD FINGER PROTEIN 12"/>
    <property type="match status" value="1"/>
</dbReference>
<organism evidence="10 11">
    <name type="scientific">Sesamum indicum</name>
    <name type="common">Oriental sesame</name>
    <name type="synonym">Sesamum orientale</name>
    <dbReference type="NCBI Taxonomy" id="4182"/>
    <lineage>
        <taxon>Eukaryota</taxon>
        <taxon>Viridiplantae</taxon>
        <taxon>Streptophyta</taxon>
        <taxon>Embryophyta</taxon>
        <taxon>Tracheophyta</taxon>
        <taxon>Spermatophyta</taxon>
        <taxon>Magnoliopsida</taxon>
        <taxon>eudicotyledons</taxon>
        <taxon>Gunneridae</taxon>
        <taxon>Pentapetalae</taxon>
        <taxon>asterids</taxon>
        <taxon>lamiids</taxon>
        <taxon>Lamiales</taxon>
        <taxon>Pedaliaceae</taxon>
        <taxon>Sesamum</taxon>
    </lineage>
</organism>
<dbReference type="InterPro" id="IPR019787">
    <property type="entry name" value="Znf_PHD-finger"/>
</dbReference>
<dbReference type="PROSITE" id="PS50016">
    <property type="entry name" value="ZF_PHD_2"/>
    <property type="match status" value="1"/>
</dbReference>
<dbReference type="InterPro" id="IPR054292">
    <property type="entry name" value="DUF7028"/>
</dbReference>
<feature type="region of interest" description="Disordered" evidence="7">
    <location>
        <begin position="668"/>
        <end position="687"/>
    </location>
</feature>
<dbReference type="SMART" id="SM00184">
    <property type="entry name" value="RING"/>
    <property type="match status" value="2"/>
</dbReference>
<dbReference type="PANTHER" id="PTHR46309:SF12">
    <property type="entry name" value="GB|AAC80581.1"/>
    <property type="match status" value="1"/>
</dbReference>
<dbReference type="CDD" id="cd04301">
    <property type="entry name" value="NAT_SF"/>
    <property type="match status" value="1"/>
</dbReference>
<dbReference type="SUPFAM" id="SSF57903">
    <property type="entry name" value="FYVE/PHD zinc finger"/>
    <property type="match status" value="1"/>
</dbReference>
<dbReference type="InParanoid" id="A0A6I9TDF8"/>
<evidence type="ECO:0000256" key="4">
    <source>
        <dbReference type="ARBA" id="ARBA00022833"/>
    </source>
</evidence>
<dbReference type="Pfam" id="PF23011">
    <property type="entry name" value="PHD-1st_NSD"/>
    <property type="match status" value="1"/>
</dbReference>
<feature type="domain" description="N-acetyltransferase" evidence="9">
    <location>
        <begin position="978"/>
        <end position="1129"/>
    </location>
</feature>
<dbReference type="KEGG" id="sind:105163946"/>
<keyword evidence="5" id="KW-0539">Nucleus</keyword>
<dbReference type="InterPro" id="IPR056511">
    <property type="entry name" value="IDM1_C"/>
</dbReference>
<dbReference type="RefSeq" id="XP_011080787.1">
    <property type="nucleotide sequence ID" value="XM_011082485.2"/>
</dbReference>
<dbReference type="InterPro" id="IPR008395">
    <property type="entry name" value="Agenet-like_dom"/>
</dbReference>
<dbReference type="InterPro" id="IPR059153">
    <property type="entry name" value="NSD_PHD-1st"/>
</dbReference>
<protein>
    <submittedName>
        <fullName evidence="11">Uncharacterized protein LOC105163946</fullName>
    </submittedName>
</protein>
<dbReference type="PROSITE" id="PS51186">
    <property type="entry name" value="GNAT"/>
    <property type="match status" value="1"/>
</dbReference>
<evidence type="ECO:0000259" key="8">
    <source>
        <dbReference type="PROSITE" id="PS50016"/>
    </source>
</evidence>
<dbReference type="GO" id="GO:0006357">
    <property type="term" value="P:regulation of transcription by RNA polymerase II"/>
    <property type="evidence" value="ECO:0007669"/>
    <property type="project" value="TreeGrafter"/>
</dbReference>
<proteinExistence type="predicted"/>
<evidence type="ECO:0000256" key="7">
    <source>
        <dbReference type="SAM" id="MobiDB-lite"/>
    </source>
</evidence>
<keyword evidence="2" id="KW-0479">Metal-binding</keyword>
<dbReference type="Pfam" id="PF16135">
    <property type="entry name" value="TDBD"/>
    <property type="match status" value="1"/>
</dbReference>
<dbReference type="GO" id="GO:0005634">
    <property type="term" value="C:nucleus"/>
    <property type="evidence" value="ECO:0007669"/>
    <property type="project" value="UniProtKB-SubCell"/>
</dbReference>
<comment type="subcellular location">
    <subcellularLocation>
        <location evidence="1">Nucleus</location>
    </subcellularLocation>
</comment>
<dbReference type="InterPro" id="IPR014002">
    <property type="entry name" value="Agenet_dom_plant"/>
</dbReference>
<dbReference type="Gene3D" id="3.40.630.30">
    <property type="match status" value="1"/>
</dbReference>
<reference evidence="11" key="1">
    <citation type="journal article" date="2012" name="BMC Genomics">
        <title>Development and validation of genic-SSR markers in sesame by RNA-seq.</title>
        <authorList>
            <person name="Zhang H."/>
            <person name="Wei L."/>
            <person name="Miao H."/>
            <person name="Zhang T."/>
            <person name="Wang C."/>
        </authorList>
    </citation>
    <scope>NUCLEOTIDE SEQUENCE</scope>
</reference>
<dbReference type="InterPro" id="IPR000182">
    <property type="entry name" value="GNAT_dom"/>
</dbReference>
<evidence type="ECO:0000256" key="5">
    <source>
        <dbReference type="ARBA" id="ARBA00023242"/>
    </source>
</evidence>
<dbReference type="SMART" id="SM00249">
    <property type="entry name" value="PHD"/>
    <property type="match status" value="2"/>
</dbReference>
<evidence type="ECO:0000313" key="10">
    <source>
        <dbReference type="Proteomes" id="UP000504604"/>
    </source>
</evidence>
<dbReference type="InterPro" id="IPR016181">
    <property type="entry name" value="Acyl_CoA_acyltransferase"/>
</dbReference>
<dbReference type="SUPFAM" id="SSF55729">
    <property type="entry name" value="Acyl-CoA N-acyltransferases (Nat)"/>
    <property type="match status" value="1"/>
</dbReference>
<dbReference type="InterPro" id="IPR013083">
    <property type="entry name" value="Znf_RING/FYVE/PHD"/>
</dbReference>
<dbReference type="GO" id="GO:0003714">
    <property type="term" value="F:transcription corepressor activity"/>
    <property type="evidence" value="ECO:0007669"/>
    <property type="project" value="InterPro"/>
</dbReference>
<dbReference type="InterPro" id="IPR032308">
    <property type="entry name" value="TDBD"/>
</dbReference>
<evidence type="ECO:0000256" key="1">
    <source>
        <dbReference type="ARBA" id="ARBA00004123"/>
    </source>
</evidence>
<gene>
    <name evidence="11" type="primary">LOC105163946</name>
</gene>
<dbReference type="InterPro" id="IPR001841">
    <property type="entry name" value="Znf_RING"/>
</dbReference>
<reference evidence="11" key="2">
    <citation type="submission" date="2025-08" db="UniProtKB">
        <authorList>
            <consortium name="RefSeq"/>
        </authorList>
    </citation>
    <scope>IDENTIFICATION</scope>
</reference>
<dbReference type="InterPro" id="IPR001965">
    <property type="entry name" value="Znf_PHD"/>
</dbReference>
<evidence type="ECO:0000313" key="11">
    <source>
        <dbReference type="RefSeq" id="XP_011080787.1"/>
    </source>
</evidence>
<dbReference type="FunCoup" id="A0A6I9TDF8">
    <property type="interactions" value="285"/>
</dbReference>
<dbReference type="GO" id="GO:0016747">
    <property type="term" value="F:acyltransferase activity, transferring groups other than amino-acyl groups"/>
    <property type="evidence" value="ECO:0007669"/>
    <property type="project" value="InterPro"/>
</dbReference>